<protein>
    <submittedName>
        <fullName evidence="1">Uncharacterized protein</fullName>
    </submittedName>
</protein>
<dbReference type="AlphaFoldDB" id="A0A084AYY6"/>
<accession>A0A084AYY6</accession>
<keyword evidence="2" id="KW-1185">Reference proteome</keyword>
<proteinExistence type="predicted"/>
<evidence type="ECO:0000313" key="1">
    <source>
        <dbReference type="EMBL" id="KEY70515.1"/>
    </source>
</evidence>
<dbReference type="EMBL" id="KL648432">
    <property type="protein sequence ID" value="KEY70515.1"/>
    <property type="molecule type" value="Genomic_DNA"/>
</dbReference>
<gene>
    <name evidence="1" type="ORF">S7711_10606</name>
</gene>
<dbReference type="Proteomes" id="UP000028045">
    <property type="component" value="Unassembled WGS sequence"/>
</dbReference>
<dbReference type="HOGENOM" id="CLU_1620156_0_0_1"/>
<evidence type="ECO:0000313" key="2">
    <source>
        <dbReference type="Proteomes" id="UP000028045"/>
    </source>
</evidence>
<sequence>MDFVSPLSMTSWHYISEFLEQDGHQEAAAQCKTFRTAQKNNSRKLETKTVAVRSVHGAEYPIYAAVGRWCKRTAKKAFTHLRRTVNITKTTNTAAAPDKGFVVDREPIVEAMQMSEVKDLDWPVSSARNRKQSLVNPKEKTVCITLKERETPDDSIVEFDEKHC</sequence>
<organism evidence="1 2">
    <name type="scientific">Stachybotrys chartarum (strain CBS 109288 / IBT 7711)</name>
    <name type="common">Toxic black mold</name>
    <name type="synonym">Stilbospora chartarum</name>
    <dbReference type="NCBI Taxonomy" id="1280523"/>
    <lineage>
        <taxon>Eukaryota</taxon>
        <taxon>Fungi</taxon>
        <taxon>Dikarya</taxon>
        <taxon>Ascomycota</taxon>
        <taxon>Pezizomycotina</taxon>
        <taxon>Sordariomycetes</taxon>
        <taxon>Hypocreomycetidae</taxon>
        <taxon>Hypocreales</taxon>
        <taxon>Stachybotryaceae</taxon>
        <taxon>Stachybotrys</taxon>
    </lineage>
</organism>
<dbReference type="OrthoDB" id="10367822at2759"/>
<reference evidence="1 2" key="1">
    <citation type="journal article" date="2014" name="BMC Genomics">
        <title>Comparative genome sequencing reveals chemotype-specific gene clusters in the toxigenic black mold Stachybotrys.</title>
        <authorList>
            <person name="Semeiks J."/>
            <person name="Borek D."/>
            <person name="Otwinowski Z."/>
            <person name="Grishin N.V."/>
        </authorList>
    </citation>
    <scope>NUCLEOTIDE SEQUENCE [LARGE SCALE GENOMIC DNA]</scope>
    <source>
        <strain evidence="2">CBS 109288 / IBT 7711</strain>
    </source>
</reference>
<name>A0A084AYY6_STACB</name>